<dbReference type="GO" id="GO:0009228">
    <property type="term" value="P:thiamine biosynthetic process"/>
    <property type="evidence" value="ECO:0007669"/>
    <property type="project" value="UniProtKB-KW"/>
</dbReference>
<dbReference type="KEGG" id="cinf:CINF_1293"/>
<organism evidence="13 14">
    <name type="scientific">Candidatus Campylobacter infans</name>
    <dbReference type="NCBI Taxonomy" id="2561898"/>
    <lineage>
        <taxon>Bacteria</taxon>
        <taxon>Pseudomonadati</taxon>
        <taxon>Campylobacterota</taxon>
        <taxon>Epsilonproteobacteria</taxon>
        <taxon>Campylobacterales</taxon>
        <taxon>Campylobacteraceae</taxon>
        <taxon>Campylobacter</taxon>
    </lineage>
</organism>
<feature type="binding site" evidence="9">
    <location>
        <begin position="129"/>
        <end position="131"/>
    </location>
    <ligand>
        <name>2-[(2R,5Z)-2-carboxy-4-methylthiazol-5(2H)-ylidene]ethyl phosphate</name>
        <dbReference type="ChEBI" id="CHEBI:62899"/>
    </ligand>
</feature>
<dbReference type="PANTHER" id="PTHR20857:SF15">
    <property type="entry name" value="THIAMINE-PHOSPHATE SYNTHASE"/>
    <property type="match status" value="1"/>
</dbReference>
<proteinExistence type="inferred from homology"/>
<evidence type="ECO:0000256" key="5">
    <source>
        <dbReference type="ARBA" id="ARBA00022977"/>
    </source>
</evidence>
<evidence type="ECO:0000256" key="6">
    <source>
        <dbReference type="ARBA" id="ARBA00047334"/>
    </source>
</evidence>
<feature type="binding site" evidence="9">
    <location>
        <position position="132"/>
    </location>
    <ligand>
        <name>4-amino-2-methyl-5-(diphosphooxymethyl)pyrimidine</name>
        <dbReference type="ChEBI" id="CHEBI:57841"/>
    </ligand>
</feature>
<feature type="binding site" evidence="9">
    <location>
        <position position="159"/>
    </location>
    <ligand>
        <name>2-[(2R,5Z)-2-carboxy-4-methylthiazol-5(2H)-ylidene]ethyl phosphate</name>
        <dbReference type="ChEBI" id="CHEBI:62899"/>
    </ligand>
</feature>
<evidence type="ECO:0000256" key="3">
    <source>
        <dbReference type="ARBA" id="ARBA00022723"/>
    </source>
</evidence>
<gene>
    <name evidence="9 13" type="primary">thiE</name>
    <name evidence="13" type="ORF">CINF_1293</name>
</gene>
<evidence type="ECO:0000256" key="1">
    <source>
        <dbReference type="ARBA" id="ARBA00005165"/>
    </source>
</evidence>
<comment type="catalytic activity">
    <reaction evidence="8 9 10">
        <text>2-[(2R,5Z)-2-carboxy-4-methylthiazol-5(2H)-ylidene]ethyl phosphate + 4-amino-2-methyl-5-(diphosphooxymethyl)pyrimidine + 2 H(+) = thiamine phosphate + CO2 + diphosphate</text>
        <dbReference type="Rhea" id="RHEA:47844"/>
        <dbReference type="ChEBI" id="CHEBI:15378"/>
        <dbReference type="ChEBI" id="CHEBI:16526"/>
        <dbReference type="ChEBI" id="CHEBI:33019"/>
        <dbReference type="ChEBI" id="CHEBI:37575"/>
        <dbReference type="ChEBI" id="CHEBI:57841"/>
        <dbReference type="ChEBI" id="CHEBI:62899"/>
        <dbReference type="EC" id="2.5.1.3"/>
    </reaction>
</comment>
<evidence type="ECO:0000256" key="8">
    <source>
        <dbReference type="ARBA" id="ARBA00047883"/>
    </source>
</evidence>
<dbReference type="NCBIfam" id="TIGR00693">
    <property type="entry name" value="thiE"/>
    <property type="match status" value="1"/>
</dbReference>
<dbReference type="GO" id="GO:0005737">
    <property type="term" value="C:cytoplasm"/>
    <property type="evidence" value="ECO:0007669"/>
    <property type="project" value="TreeGrafter"/>
</dbReference>
<name>A0A7H9CKQ3_9BACT</name>
<feature type="binding site" evidence="9">
    <location>
        <position position="63"/>
    </location>
    <ligand>
        <name>4-amino-2-methyl-5-(diphosphooxymethyl)pyrimidine</name>
        <dbReference type="ChEBI" id="CHEBI:57841"/>
    </ligand>
</feature>
<dbReference type="GO" id="GO:0000287">
    <property type="term" value="F:magnesium ion binding"/>
    <property type="evidence" value="ECO:0007669"/>
    <property type="project" value="UniProtKB-UniRule"/>
</dbReference>
<dbReference type="CDD" id="cd00564">
    <property type="entry name" value="TMP_TenI"/>
    <property type="match status" value="1"/>
</dbReference>
<keyword evidence="4 9" id="KW-0460">Magnesium</keyword>
<dbReference type="EMBL" id="CP049075">
    <property type="protein sequence ID" value="QLI05778.1"/>
    <property type="molecule type" value="Genomic_DNA"/>
</dbReference>
<dbReference type="InterPro" id="IPR036206">
    <property type="entry name" value="ThiamineP_synth_sf"/>
</dbReference>
<comment type="function">
    <text evidence="9">Condenses 4-methyl-5-(beta-hydroxyethyl)thiazole monophosphate (THZ-P) and 2-methyl-4-amino-5-hydroxymethyl pyrimidine pyrophosphate (HMP-PP) to form thiamine monophosphate (TMP).</text>
</comment>
<evidence type="ECO:0000256" key="9">
    <source>
        <dbReference type="HAMAP-Rule" id="MF_00097"/>
    </source>
</evidence>
<comment type="similarity">
    <text evidence="9 10">Belongs to the thiamine-phosphate synthase family.</text>
</comment>
<dbReference type="InterPro" id="IPR022998">
    <property type="entry name" value="ThiamineP_synth_TenI"/>
</dbReference>
<keyword evidence="3 9" id="KW-0479">Metal-binding</keyword>
<comment type="cofactor">
    <cofactor evidence="9">
        <name>Mg(2+)</name>
        <dbReference type="ChEBI" id="CHEBI:18420"/>
    </cofactor>
    <text evidence="9">Binds 1 Mg(2+) ion per subunit.</text>
</comment>
<dbReference type="EC" id="2.5.1.3" evidence="9"/>
<dbReference type="UniPathway" id="UPA00060">
    <property type="reaction ID" value="UER00141"/>
</dbReference>
<dbReference type="GO" id="GO:0009229">
    <property type="term" value="P:thiamine diphosphate biosynthetic process"/>
    <property type="evidence" value="ECO:0007669"/>
    <property type="project" value="UniProtKB-UniRule"/>
</dbReference>
<evidence type="ECO:0000259" key="12">
    <source>
        <dbReference type="Pfam" id="PF02581"/>
    </source>
</evidence>
<dbReference type="Gene3D" id="3.20.20.70">
    <property type="entry name" value="Aldolase class I"/>
    <property type="match status" value="1"/>
</dbReference>
<dbReference type="PANTHER" id="PTHR20857">
    <property type="entry name" value="THIAMINE-PHOSPHATE PYROPHOSPHORYLASE"/>
    <property type="match status" value="1"/>
</dbReference>
<feature type="binding site" evidence="9">
    <location>
        <position position="102"/>
    </location>
    <ligand>
        <name>4-amino-2-methyl-5-(diphosphooxymethyl)pyrimidine</name>
        <dbReference type="ChEBI" id="CHEBI:57841"/>
    </ligand>
</feature>
<dbReference type="GO" id="GO:0004789">
    <property type="term" value="F:thiamine-phosphate diphosphorylase activity"/>
    <property type="evidence" value="ECO:0007669"/>
    <property type="project" value="UniProtKB-UniRule"/>
</dbReference>
<dbReference type="Proteomes" id="UP000509414">
    <property type="component" value="Chromosome"/>
</dbReference>
<dbReference type="SUPFAM" id="SSF51391">
    <property type="entry name" value="Thiamin phosphate synthase"/>
    <property type="match status" value="1"/>
</dbReference>
<feature type="binding site" evidence="9">
    <location>
        <position position="64"/>
    </location>
    <ligand>
        <name>Mg(2+)</name>
        <dbReference type="ChEBI" id="CHEBI:18420"/>
    </ligand>
</feature>
<comment type="catalytic activity">
    <reaction evidence="6 9 10">
        <text>4-methyl-5-(2-phosphooxyethyl)-thiazole + 4-amino-2-methyl-5-(diphosphooxymethyl)pyrimidine + H(+) = thiamine phosphate + diphosphate</text>
        <dbReference type="Rhea" id="RHEA:22328"/>
        <dbReference type="ChEBI" id="CHEBI:15378"/>
        <dbReference type="ChEBI" id="CHEBI:33019"/>
        <dbReference type="ChEBI" id="CHEBI:37575"/>
        <dbReference type="ChEBI" id="CHEBI:57841"/>
        <dbReference type="ChEBI" id="CHEBI:58296"/>
        <dbReference type="EC" id="2.5.1.3"/>
    </reaction>
</comment>
<dbReference type="AlphaFoldDB" id="A0A7H9CKQ3"/>
<dbReference type="Pfam" id="PF02581">
    <property type="entry name" value="TMP-TENI"/>
    <property type="match status" value="1"/>
</dbReference>
<dbReference type="RefSeq" id="WP_179974954.1">
    <property type="nucleotide sequence ID" value="NZ_CP049075.1"/>
</dbReference>
<evidence type="ECO:0000313" key="13">
    <source>
        <dbReference type="EMBL" id="QLI05778.1"/>
    </source>
</evidence>
<evidence type="ECO:0000256" key="2">
    <source>
        <dbReference type="ARBA" id="ARBA00022679"/>
    </source>
</evidence>
<dbReference type="InterPro" id="IPR013785">
    <property type="entry name" value="Aldolase_TIM"/>
</dbReference>
<keyword evidence="5 9" id="KW-0784">Thiamine biosynthesis</keyword>
<accession>A0A7H9CKQ3</accession>
<feature type="binding site" evidence="9">
    <location>
        <begin position="33"/>
        <end position="37"/>
    </location>
    <ligand>
        <name>4-amino-2-methyl-5-(diphosphooxymethyl)pyrimidine</name>
        <dbReference type="ChEBI" id="CHEBI:57841"/>
    </ligand>
</feature>
<comment type="caution">
    <text evidence="9">Lacks conserved residue(s) required for the propagation of feature annotation.</text>
</comment>
<sequence length="199" mass="21382">MKIYALSDDVFTPRNKLFDSISQLINAGVDLIQYRSKIIPHDTQLLKNICKYARSRGATIIINDDAILAKQVGANGVHIGKNDGSLTQARQILGKNAIVGVSCYDSLDLAIEAENYGASYAAFGALFTSSTKPNATKCDLSVIKAAKQRLSIPVCAIGGINASNIAMLQNTGVDLIAVVRACYEPFSIKENIKALKAKF</sequence>
<evidence type="ECO:0000256" key="10">
    <source>
        <dbReference type="RuleBase" id="RU003826"/>
    </source>
</evidence>
<comment type="catalytic activity">
    <reaction evidence="7 9 10">
        <text>2-(2-carboxy-4-methylthiazol-5-yl)ethyl phosphate + 4-amino-2-methyl-5-(diphosphooxymethyl)pyrimidine + 2 H(+) = thiamine phosphate + CO2 + diphosphate</text>
        <dbReference type="Rhea" id="RHEA:47848"/>
        <dbReference type="ChEBI" id="CHEBI:15378"/>
        <dbReference type="ChEBI" id="CHEBI:16526"/>
        <dbReference type="ChEBI" id="CHEBI:33019"/>
        <dbReference type="ChEBI" id="CHEBI:37575"/>
        <dbReference type="ChEBI" id="CHEBI:57841"/>
        <dbReference type="ChEBI" id="CHEBI:62890"/>
        <dbReference type="EC" id="2.5.1.3"/>
    </reaction>
</comment>
<evidence type="ECO:0000256" key="7">
    <source>
        <dbReference type="ARBA" id="ARBA00047851"/>
    </source>
</evidence>
<protein>
    <recommendedName>
        <fullName evidence="9">Thiamine-phosphate synthase</fullName>
        <shortName evidence="9">TP synthase</shortName>
        <shortName evidence="9">TPS</shortName>
        <ecNumber evidence="9">2.5.1.3</ecNumber>
    </recommendedName>
    <alternativeName>
        <fullName evidence="9">Thiamine-phosphate pyrophosphorylase</fullName>
        <shortName evidence="9">TMP pyrophosphorylase</shortName>
        <shortName evidence="9">TMP-PPase</shortName>
    </alternativeName>
</protein>
<keyword evidence="14" id="KW-1185">Reference proteome</keyword>
<evidence type="ECO:0000256" key="4">
    <source>
        <dbReference type="ARBA" id="ARBA00022842"/>
    </source>
</evidence>
<feature type="domain" description="Thiamine phosphate synthase/TenI" evidence="12">
    <location>
        <begin position="4"/>
        <end position="181"/>
    </location>
</feature>
<keyword evidence="2 9" id="KW-0808">Transferase</keyword>
<evidence type="ECO:0000313" key="14">
    <source>
        <dbReference type="Proteomes" id="UP000509414"/>
    </source>
</evidence>
<reference evidence="13 14" key="1">
    <citation type="submission" date="2020-02" db="EMBL/GenBank/DDBJ databases">
        <title>Complete genome sequence of the novel Campylobacter species Candidatus Campylobacter infans.</title>
        <authorList>
            <person name="Duim B."/>
            <person name="Zomer A."/>
            <person name="van der Graaf L."/>
            <person name="Wagenaar J."/>
        </authorList>
    </citation>
    <scope>NUCLEOTIDE SEQUENCE [LARGE SCALE GENOMIC DNA]</scope>
    <source>
        <strain evidence="13 14">19S00001</strain>
    </source>
</reference>
<comment type="pathway">
    <text evidence="1 9 11">Cofactor biosynthesis; thiamine diphosphate biosynthesis; thiamine phosphate from 4-amino-2-methyl-5-diphosphomethylpyrimidine and 4-methyl-5-(2-phosphoethyl)-thiazole: step 1/1.</text>
</comment>
<feature type="binding site" evidence="9">
    <location>
        <position position="83"/>
    </location>
    <ligand>
        <name>Mg(2+)</name>
        <dbReference type="ChEBI" id="CHEBI:18420"/>
    </ligand>
</feature>
<dbReference type="HAMAP" id="MF_00097">
    <property type="entry name" value="TMP_synthase"/>
    <property type="match status" value="1"/>
</dbReference>
<evidence type="ECO:0000256" key="11">
    <source>
        <dbReference type="RuleBase" id="RU004253"/>
    </source>
</evidence>
<dbReference type="InterPro" id="IPR034291">
    <property type="entry name" value="TMP_synthase"/>
</dbReference>